<dbReference type="InterPro" id="IPR021421">
    <property type="entry name" value="DUF3071"/>
</dbReference>
<dbReference type="Pfam" id="PF11268">
    <property type="entry name" value="DUF3071"/>
    <property type="match status" value="1"/>
</dbReference>
<dbReference type="EMBL" id="MVHD01000040">
    <property type="protein sequence ID" value="OQZ89045.1"/>
    <property type="molecule type" value="Genomic_DNA"/>
</dbReference>
<dbReference type="AlphaFoldDB" id="A0AA41XM20"/>
<proteinExistence type="predicted"/>
<gene>
    <name evidence="4" type="ORF">BST11_19555</name>
    <name evidence="3" type="ORF">H7K38_04025</name>
</gene>
<evidence type="ECO:0000313" key="6">
    <source>
        <dbReference type="Proteomes" id="UP001141650"/>
    </source>
</evidence>
<feature type="compositionally biased region" description="Low complexity" evidence="1">
    <location>
        <begin position="214"/>
        <end position="224"/>
    </location>
</feature>
<reference evidence="3" key="3">
    <citation type="journal article" date="2022" name="BMC Genomics">
        <title>Comparative genome analysis of mycobacteria focusing on tRNA and non-coding RNA.</title>
        <authorList>
            <person name="Behra P.R.K."/>
            <person name="Pettersson B.M.F."/>
            <person name="Ramesh M."/>
            <person name="Das S."/>
            <person name="Dasgupta S."/>
            <person name="Kirsebom L.A."/>
        </authorList>
    </citation>
    <scope>NUCLEOTIDE SEQUENCE</scope>
    <source>
        <strain evidence="3">CCUG 55640</strain>
    </source>
</reference>
<evidence type="ECO:0000313" key="3">
    <source>
        <dbReference type="EMBL" id="MCV7377819.1"/>
    </source>
</evidence>
<accession>A0AA41XM20</accession>
<evidence type="ECO:0000256" key="1">
    <source>
        <dbReference type="SAM" id="MobiDB-lite"/>
    </source>
</evidence>
<dbReference type="InterPro" id="IPR047682">
    <property type="entry name" value="SepH-like"/>
</dbReference>
<evidence type="ECO:0000259" key="2">
    <source>
        <dbReference type="Pfam" id="PF11268"/>
    </source>
</evidence>
<dbReference type="NCBIfam" id="NF040712">
    <property type="entry name" value="SepH"/>
    <property type="match status" value="1"/>
</dbReference>
<protein>
    <submittedName>
        <fullName evidence="3">DUF3071 domain-containing protein</fullName>
    </submittedName>
</protein>
<feature type="region of interest" description="Disordered" evidence="1">
    <location>
        <begin position="214"/>
        <end position="244"/>
    </location>
</feature>
<sequence>MRELKVVGLDDTGGYLICEGDDPAERFRLPADERLRAAVRGELPPPEQPQLDIEVVNLLSPKEIQARIRAGASVEQVAAASGSDVARIRRFANPVLLERFRAAELATAAHPMLADGPSVLTLLETVSGALVARGLDHERLSWDAWRNEDNRWTVQLAWKAGRSDNIAHFCFTPGAHGGTVTALDDPASELIDPDFERPLRPLPRVAHLEFEAETQAPGGDAAQAPTPPPAAEQPAHTRRGKPVIPAWEDVLLGVRSSGQR</sequence>
<evidence type="ECO:0000313" key="4">
    <source>
        <dbReference type="EMBL" id="OQZ89045.1"/>
    </source>
</evidence>
<dbReference type="Proteomes" id="UP001141650">
    <property type="component" value="Unassembled WGS sequence"/>
</dbReference>
<reference evidence="3" key="2">
    <citation type="submission" date="2020-07" db="EMBL/GenBank/DDBJ databases">
        <authorList>
            <person name="Pettersson B.M.F."/>
            <person name="Behra P.R.K."/>
            <person name="Ramesh M."/>
            <person name="Das S."/>
            <person name="Dasgupta S."/>
            <person name="Kirsebom L.A."/>
        </authorList>
    </citation>
    <scope>NUCLEOTIDE SEQUENCE</scope>
    <source>
        <strain evidence="3">CCUG 55640</strain>
    </source>
</reference>
<dbReference type="EMBL" id="JACKVH010000008">
    <property type="protein sequence ID" value="MCV7377819.1"/>
    <property type="molecule type" value="Genomic_DNA"/>
</dbReference>
<reference evidence="4 5" key="1">
    <citation type="submission" date="2017-02" db="EMBL/GenBank/DDBJ databases">
        <title>The new phylogeny of genus Mycobacterium.</title>
        <authorList>
            <person name="Tortoli E."/>
            <person name="Trovato A."/>
            <person name="Cirillo D.M."/>
        </authorList>
    </citation>
    <scope>NUCLEOTIDE SEQUENCE [LARGE SCALE GENOMIC DNA]</scope>
    <source>
        <strain evidence="4 5">DSM 45230</strain>
    </source>
</reference>
<dbReference type="RefSeq" id="WP_083139532.1">
    <property type="nucleotide sequence ID" value="NZ_JACKVH010000008.1"/>
</dbReference>
<name>A0AA41XM20_9MYCO</name>
<feature type="domain" description="DUF3071" evidence="2">
    <location>
        <begin position="1"/>
        <end position="171"/>
    </location>
</feature>
<keyword evidence="5" id="KW-1185">Reference proteome</keyword>
<comment type="caution">
    <text evidence="3">The sequence shown here is derived from an EMBL/GenBank/DDBJ whole genome shotgun (WGS) entry which is preliminary data.</text>
</comment>
<dbReference type="Proteomes" id="UP000192319">
    <property type="component" value="Unassembled WGS sequence"/>
</dbReference>
<evidence type="ECO:0000313" key="5">
    <source>
        <dbReference type="Proteomes" id="UP000192319"/>
    </source>
</evidence>
<organism evidence="3 6">
    <name type="scientific">Mycobacterium alsense</name>
    <dbReference type="NCBI Taxonomy" id="324058"/>
    <lineage>
        <taxon>Bacteria</taxon>
        <taxon>Bacillati</taxon>
        <taxon>Actinomycetota</taxon>
        <taxon>Actinomycetes</taxon>
        <taxon>Mycobacteriales</taxon>
        <taxon>Mycobacteriaceae</taxon>
        <taxon>Mycobacterium</taxon>
    </lineage>
</organism>